<dbReference type="SUPFAM" id="SSF55797">
    <property type="entry name" value="PR-1-like"/>
    <property type="match status" value="1"/>
</dbReference>
<gene>
    <name evidence="4" type="ORF">PGT21_001137</name>
    <name evidence="5" type="ORF">PGTUg99_008821</name>
</gene>
<proteinExistence type="predicted"/>
<dbReference type="Proteomes" id="UP000325313">
    <property type="component" value="Unassembled WGS sequence"/>
</dbReference>
<feature type="domain" description="SCP" evidence="3">
    <location>
        <begin position="250"/>
        <end position="382"/>
    </location>
</feature>
<dbReference type="FunFam" id="3.40.33.10:FF:000037">
    <property type="entry name" value="Uncharacterized protein"/>
    <property type="match status" value="1"/>
</dbReference>
<feature type="compositionally biased region" description="Polar residues" evidence="1">
    <location>
        <begin position="130"/>
        <end position="139"/>
    </location>
</feature>
<accession>A0A5B0NPI1</accession>
<feature type="compositionally biased region" description="Basic and acidic residues" evidence="1">
    <location>
        <begin position="218"/>
        <end position="228"/>
    </location>
</feature>
<dbReference type="PRINTS" id="PR00837">
    <property type="entry name" value="V5TPXLIKE"/>
</dbReference>
<dbReference type="SMART" id="SM00198">
    <property type="entry name" value="SCP"/>
    <property type="match status" value="1"/>
</dbReference>
<dbReference type="AlphaFoldDB" id="A0A5B0NPI1"/>
<protein>
    <recommendedName>
        <fullName evidence="3">SCP domain-containing protein</fullName>
    </recommendedName>
</protein>
<evidence type="ECO:0000313" key="5">
    <source>
        <dbReference type="EMBL" id="KAA1127825.1"/>
    </source>
</evidence>
<feature type="signal peptide" evidence="2">
    <location>
        <begin position="1"/>
        <end position="18"/>
    </location>
</feature>
<dbReference type="Gene3D" id="3.40.33.10">
    <property type="entry name" value="CAP"/>
    <property type="match status" value="1"/>
</dbReference>
<feature type="compositionally biased region" description="Polar residues" evidence="1">
    <location>
        <begin position="189"/>
        <end position="217"/>
    </location>
</feature>
<sequence length="433" mass="46009">MITYILLLTSILLAPGQVANWSIPGAPQHKPLHAKRHSSSMYNWEQSWNSQTNNQITTITTSTSGTIPPNSGLHQGAASTWSYQYCYSSSSDDNQDNSAASFGDSSSTFPGSQSGAGSDSSFSDEFASVPGSSNTTPVVNSPPKPVQQEQTYSPPKPSVEVPSIPKDLSPTPQPKYANVTKSPGLPRSSALSAGDTSRYSSTKPDSPSLLSTPNPESTDNKEDKKESSRLPALSDSDTGGTKKLTPSPSGSHQDWLDSHNNYRSQYGVKSLTWSEDLVEAARSEVEKCVWKHTKHNQYGENIAAGQNSPSEVVVAWVEGPNERDIFSPDSATPTHFTQVVWKETEQIGCAVKSCETIEGSNLPQAPVKLWACEYHPKGNVGGQYAKNVLAAAGGKPLAAAGSSAFASVDPDDPSRAKAGGSSLSRTTFSPAPE</sequence>
<reference evidence="6 7" key="1">
    <citation type="submission" date="2019-05" db="EMBL/GenBank/DDBJ databases">
        <title>Emergence of the Ug99 lineage of the wheat stem rust pathogen through somatic hybridization.</title>
        <authorList>
            <person name="Li F."/>
            <person name="Upadhyaya N.M."/>
            <person name="Sperschneider J."/>
            <person name="Matny O."/>
            <person name="Nguyen-Phuc H."/>
            <person name="Mago R."/>
            <person name="Raley C."/>
            <person name="Miller M.E."/>
            <person name="Silverstein K.A.T."/>
            <person name="Henningsen E."/>
            <person name="Hirsch C.D."/>
            <person name="Visser B."/>
            <person name="Pretorius Z.A."/>
            <person name="Steffenson B.J."/>
            <person name="Schwessinger B."/>
            <person name="Dodds P.N."/>
            <person name="Figueroa M."/>
        </authorList>
    </citation>
    <scope>NUCLEOTIDE SEQUENCE [LARGE SCALE GENOMIC DNA]</scope>
    <source>
        <strain evidence="4">21-0</strain>
        <strain evidence="5 7">Ug99</strain>
    </source>
</reference>
<keyword evidence="6" id="KW-1185">Reference proteome</keyword>
<dbReference type="Proteomes" id="UP000324748">
    <property type="component" value="Unassembled WGS sequence"/>
</dbReference>
<dbReference type="EMBL" id="VDEP01000149">
    <property type="protein sequence ID" value="KAA1127825.1"/>
    <property type="molecule type" value="Genomic_DNA"/>
</dbReference>
<dbReference type="Pfam" id="PF00188">
    <property type="entry name" value="CAP"/>
    <property type="match status" value="1"/>
</dbReference>
<organism evidence="4 6">
    <name type="scientific">Puccinia graminis f. sp. tritici</name>
    <dbReference type="NCBI Taxonomy" id="56615"/>
    <lineage>
        <taxon>Eukaryota</taxon>
        <taxon>Fungi</taxon>
        <taxon>Dikarya</taxon>
        <taxon>Basidiomycota</taxon>
        <taxon>Pucciniomycotina</taxon>
        <taxon>Pucciniomycetes</taxon>
        <taxon>Pucciniales</taxon>
        <taxon>Pucciniaceae</taxon>
        <taxon>Puccinia</taxon>
    </lineage>
</organism>
<dbReference type="EMBL" id="VSWC01000092">
    <property type="protein sequence ID" value="KAA1090434.1"/>
    <property type="molecule type" value="Genomic_DNA"/>
</dbReference>
<evidence type="ECO:0000313" key="7">
    <source>
        <dbReference type="Proteomes" id="UP000325313"/>
    </source>
</evidence>
<name>A0A5B0NPI1_PUCGR</name>
<feature type="region of interest" description="Disordered" evidence="1">
    <location>
        <begin position="94"/>
        <end position="256"/>
    </location>
</feature>
<comment type="caution">
    <text evidence="4">The sequence shown here is derived from an EMBL/GenBank/DDBJ whole genome shotgun (WGS) entry which is preliminary data.</text>
</comment>
<dbReference type="OrthoDB" id="2501864at2759"/>
<feature type="compositionally biased region" description="Polar residues" evidence="1">
    <location>
        <begin position="235"/>
        <end position="256"/>
    </location>
</feature>
<feature type="chain" id="PRO_5033846096" description="SCP domain-containing protein" evidence="2">
    <location>
        <begin position="19"/>
        <end position="433"/>
    </location>
</feature>
<dbReference type="InterPro" id="IPR014044">
    <property type="entry name" value="CAP_dom"/>
</dbReference>
<dbReference type="InterPro" id="IPR035940">
    <property type="entry name" value="CAP_sf"/>
</dbReference>
<feature type="compositionally biased region" description="Polar residues" evidence="1">
    <location>
        <begin position="421"/>
        <end position="433"/>
    </location>
</feature>
<dbReference type="PANTHER" id="PTHR10334">
    <property type="entry name" value="CYSTEINE-RICH SECRETORY PROTEIN-RELATED"/>
    <property type="match status" value="1"/>
</dbReference>
<evidence type="ECO:0000256" key="2">
    <source>
        <dbReference type="SAM" id="SignalP"/>
    </source>
</evidence>
<dbReference type="InterPro" id="IPR001283">
    <property type="entry name" value="CRISP-related"/>
</dbReference>
<feature type="compositionally biased region" description="Low complexity" evidence="1">
    <location>
        <begin position="112"/>
        <end position="128"/>
    </location>
</feature>
<keyword evidence="2" id="KW-0732">Signal</keyword>
<evidence type="ECO:0000259" key="3">
    <source>
        <dbReference type="SMART" id="SM00198"/>
    </source>
</evidence>
<evidence type="ECO:0000313" key="4">
    <source>
        <dbReference type="EMBL" id="KAA1090434.1"/>
    </source>
</evidence>
<evidence type="ECO:0000256" key="1">
    <source>
        <dbReference type="SAM" id="MobiDB-lite"/>
    </source>
</evidence>
<evidence type="ECO:0000313" key="6">
    <source>
        <dbReference type="Proteomes" id="UP000324748"/>
    </source>
</evidence>
<feature type="region of interest" description="Disordered" evidence="1">
    <location>
        <begin position="400"/>
        <end position="433"/>
    </location>
</feature>